<dbReference type="EC" id="3.1.3.5" evidence="7"/>
<keyword evidence="6 7" id="KW-0378">Hydrolase</keyword>
<feature type="domain" description="Survival protein SurE-like phosphatase/nucleotidase" evidence="8">
    <location>
        <begin position="4"/>
        <end position="181"/>
    </location>
</feature>
<keyword evidence="4 7" id="KW-0479">Metal-binding</keyword>
<proteinExistence type="inferred from homology"/>
<evidence type="ECO:0000313" key="9">
    <source>
        <dbReference type="EMBL" id="MBP1924327.1"/>
    </source>
</evidence>
<comment type="function">
    <text evidence="7">Nucleotidase that shows phosphatase activity on nucleoside 5'-monophosphates.</text>
</comment>
<gene>
    <name evidence="7" type="primary">surE</name>
    <name evidence="9" type="ORF">J2Z76_000180</name>
</gene>
<dbReference type="InterPro" id="IPR002828">
    <property type="entry name" value="SurE-like_Pase/nucleotidase"/>
</dbReference>
<dbReference type="Proteomes" id="UP001519342">
    <property type="component" value="Unassembled WGS sequence"/>
</dbReference>
<evidence type="ECO:0000256" key="4">
    <source>
        <dbReference type="ARBA" id="ARBA00022723"/>
    </source>
</evidence>
<protein>
    <recommendedName>
        <fullName evidence="7">5'-nucleotidase SurE</fullName>
        <ecNumber evidence="7">3.1.3.5</ecNumber>
    </recommendedName>
    <alternativeName>
        <fullName evidence="7">Nucleoside 5'-monophosphate phosphohydrolase</fullName>
    </alternativeName>
</protein>
<organism evidence="9 10">
    <name type="scientific">Sedimentibacter acidaminivorans</name>
    <dbReference type="NCBI Taxonomy" id="913099"/>
    <lineage>
        <taxon>Bacteria</taxon>
        <taxon>Bacillati</taxon>
        <taxon>Bacillota</taxon>
        <taxon>Tissierellia</taxon>
        <taxon>Sedimentibacter</taxon>
    </lineage>
</organism>
<accession>A0ABS4G9W1</accession>
<evidence type="ECO:0000256" key="5">
    <source>
        <dbReference type="ARBA" id="ARBA00022741"/>
    </source>
</evidence>
<comment type="similarity">
    <text evidence="2 7">Belongs to the SurE nucleotidase family.</text>
</comment>
<comment type="catalytic activity">
    <reaction evidence="1 7">
        <text>a ribonucleoside 5'-phosphate + H2O = a ribonucleoside + phosphate</text>
        <dbReference type="Rhea" id="RHEA:12484"/>
        <dbReference type="ChEBI" id="CHEBI:15377"/>
        <dbReference type="ChEBI" id="CHEBI:18254"/>
        <dbReference type="ChEBI" id="CHEBI:43474"/>
        <dbReference type="ChEBI" id="CHEBI:58043"/>
        <dbReference type="EC" id="3.1.3.5"/>
    </reaction>
</comment>
<reference evidence="9 10" key="1">
    <citation type="submission" date="2021-03" db="EMBL/GenBank/DDBJ databases">
        <title>Genomic Encyclopedia of Type Strains, Phase IV (KMG-IV): sequencing the most valuable type-strain genomes for metagenomic binning, comparative biology and taxonomic classification.</title>
        <authorList>
            <person name="Goeker M."/>
        </authorList>
    </citation>
    <scope>NUCLEOTIDE SEQUENCE [LARGE SCALE GENOMIC DNA]</scope>
    <source>
        <strain evidence="9 10">DSM 24004</strain>
    </source>
</reference>
<evidence type="ECO:0000256" key="6">
    <source>
        <dbReference type="ARBA" id="ARBA00022801"/>
    </source>
</evidence>
<evidence type="ECO:0000256" key="1">
    <source>
        <dbReference type="ARBA" id="ARBA00000815"/>
    </source>
</evidence>
<dbReference type="HAMAP" id="MF_00060">
    <property type="entry name" value="SurE"/>
    <property type="match status" value="1"/>
</dbReference>
<dbReference type="InterPro" id="IPR030048">
    <property type="entry name" value="SurE"/>
</dbReference>
<keyword evidence="10" id="KW-1185">Reference proteome</keyword>
<evidence type="ECO:0000256" key="3">
    <source>
        <dbReference type="ARBA" id="ARBA00022490"/>
    </source>
</evidence>
<dbReference type="PANTHER" id="PTHR30457:SF12">
    <property type="entry name" value="5'_3'-NUCLEOTIDASE SURE"/>
    <property type="match status" value="1"/>
</dbReference>
<comment type="cofactor">
    <cofactor evidence="7">
        <name>a divalent metal cation</name>
        <dbReference type="ChEBI" id="CHEBI:60240"/>
    </cofactor>
    <text evidence="7">Binds 1 divalent metal cation per subunit.</text>
</comment>
<dbReference type="GO" id="GO:0008253">
    <property type="term" value="F:5'-nucleotidase activity"/>
    <property type="evidence" value="ECO:0007669"/>
    <property type="project" value="UniProtKB-EC"/>
</dbReference>
<dbReference type="Pfam" id="PF01975">
    <property type="entry name" value="SurE"/>
    <property type="match status" value="1"/>
</dbReference>
<dbReference type="Gene3D" id="3.40.1210.10">
    <property type="entry name" value="Survival protein SurE-like phosphatase/nucleotidase"/>
    <property type="match status" value="1"/>
</dbReference>
<evidence type="ECO:0000313" key="10">
    <source>
        <dbReference type="Proteomes" id="UP001519342"/>
    </source>
</evidence>
<evidence type="ECO:0000259" key="8">
    <source>
        <dbReference type="Pfam" id="PF01975"/>
    </source>
</evidence>
<comment type="caution">
    <text evidence="9">The sequence shown here is derived from an EMBL/GenBank/DDBJ whole genome shotgun (WGS) entry which is preliminary data.</text>
</comment>
<feature type="binding site" evidence="7">
    <location>
        <position position="40"/>
    </location>
    <ligand>
        <name>a divalent metal cation</name>
        <dbReference type="ChEBI" id="CHEBI:60240"/>
    </ligand>
</feature>
<feature type="binding site" evidence="7">
    <location>
        <position position="9"/>
    </location>
    <ligand>
        <name>a divalent metal cation</name>
        <dbReference type="ChEBI" id="CHEBI:60240"/>
    </ligand>
</feature>
<sequence length="258" mass="28481">MIKILLTNDDGIFAEGIEVLAEIVKEFGEIYVAAPDRQRSAVSHGITIHEPIIVKKYNFPVKVASAWSIGSTPADCVRLALNNLLKEKPDLILSGINNGTNYGGDILYSGTVAGAIEGYQYKIPSLVLSLDGSNFDVCRRYLGDFIDKYIKLAMNNNYVLNVNIPSCEPDEFKGAVYARLSPPGQYPFYFKEEKVNDETSSYELNLKDSSNVEEDSDIDYVKQGYISVTPIAPNFENCQHVEHLKSIGLVQGIAALEA</sequence>
<comment type="subcellular location">
    <subcellularLocation>
        <location evidence="7">Cytoplasm</location>
    </subcellularLocation>
</comment>
<evidence type="ECO:0000256" key="2">
    <source>
        <dbReference type="ARBA" id="ARBA00011062"/>
    </source>
</evidence>
<feature type="binding site" evidence="7">
    <location>
        <position position="97"/>
    </location>
    <ligand>
        <name>a divalent metal cation</name>
        <dbReference type="ChEBI" id="CHEBI:60240"/>
    </ligand>
</feature>
<dbReference type="PANTHER" id="PTHR30457">
    <property type="entry name" value="5'-NUCLEOTIDASE SURE"/>
    <property type="match status" value="1"/>
</dbReference>
<keyword evidence="3 7" id="KW-0963">Cytoplasm</keyword>
<dbReference type="EMBL" id="JAGGKS010000001">
    <property type="protein sequence ID" value="MBP1924327.1"/>
    <property type="molecule type" value="Genomic_DNA"/>
</dbReference>
<dbReference type="NCBIfam" id="TIGR00087">
    <property type="entry name" value="surE"/>
    <property type="match status" value="1"/>
</dbReference>
<dbReference type="SUPFAM" id="SSF64167">
    <property type="entry name" value="SurE-like"/>
    <property type="match status" value="1"/>
</dbReference>
<dbReference type="RefSeq" id="WP_209510096.1">
    <property type="nucleotide sequence ID" value="NZ_JAGGKS010000001.1"/>
</dbReference>
<evidence type="ECO:0000256" key="7">
    <source>
        <dbReference type="HAMAP-Rule" id="MF_00060"/>
    </source>
</evidence>
<keyword evidence="5 7" id="KW-0547">Nucleotide-binding</keyword>
<feature type="binding site" evidence="7">
    <location>
        <position position="10"/>
    </location>
    <ligand>
        <name>a divalent metal cation</name>
        <dbReference type="ChEBI" id="CHEBI:60240"/>
    </ligand>
</feature>
<name>A0ABS4G9W1_9FIRM</name>
<dbReference type="InterPro" id="IPR036523">
    <property type="entry name" value="SurE-like_sf"/>
</dbReference>